<evidence type="ECO:0000313" key="4">
    <source>
        <dbReference type="EMBL" id="BBM87274.1"/>
    </source>
</evidence>
<reference evidence="4 5" key="1">
    <citation type="submission" date="2019-08" db="EMBL/GenBank/DDBJ databases">
        <title>Complete genome sequence of Candidatus Uab amorphum.</title>
        <authorList>
            <person name="Shiratori T."/>
            <person name="Suzuki S."/>
            <person name="Kakizawa Y."/>
            <person name="Ishida K."/>
        </authorList>
    </citation>
    <scope>NUCLEOTIDE SEQUENCE [LARGE SCALE GENOMIC DNA]</scope>
    <source>
        <strain evidence="4 5">SRT547</strain>
    </source>
</reference>
<feature type="domain" description="Disease resistance R13L4/SHOC-2-like LRR" evidence="3">
    <location>
        <begin position="87"/>
        <end position="157"/>
    </location>
</feature>
<evidence type="ECO:0000313" key="5">
    <source>
        <dbReference type="Proteomes" id="UP000326354"/>
    </source>
</evidence>
<dbReference type="GO" id="GO:0005737">
    <property type="term" value="C:cytoplasm"/>
    <property type="evidence" value="ECO:0007669"/>
    <property type="project" value="TreeGrafter"/>
</dbReference>
<dbReference type="InterPro" id="IPR055414">
    <property type="entry name" value="LRR_R13L4/SHOC2-like"/>
</dbReference>
<accession>A0A5S9F755</accession>
<organism evidence="4 5">
    <name type="scientific">Uabimicrobium amorphum</name>
    <dbReference type="NCBI Taxonomy" id="2596890"/>
    <lineage>
        <taxon>Bacteria</taxon>
        <taxon>Pseudomonadati</taxon>
        <taxon>Planctomycetota</taxon>
        <taxon>Candidatus Uabimicrobiia</taxon>
        <taxon>Candidatus Uabimicrobiales</taxon>
        <taxon>Candidatus Uabimicrobiaceae</taxon>
        <taxon>Candidatus Uabimicrobium</taxon>
    </lineage>
</organism>
<dbReference type="PANTHER" id="PTHR48051:SF39">
    <property type="entry name" value="P53-INDUCED DEATH DOMAIN PROTEIN 1"/>
    <property type="match status" value="1"/>
</dbReference>
<keyword evidence="1" id="KW-0433">Leucine-rich repeat</keyword>
<protein>
    <recommendedName>
        <fullName evidence="3">Disease resistance R13L4/SHOC-2-like LRR domain-containing protein</fullName>
    </recommendedName>
</protein>
<dbReference type="SMART" id="SM00369">
    <property type="entry name" value="LRR_TYP"/>
    <property type="match status" value="4"/>
</dbReference>
<dbReference type="PANTHER" id="PTHR48051">
    <property type="match status" value="1"/>
</dbReference>
<proteinExistence type="predicted"/>
<sequence>MKFRGTGFKFSNCNFSNEVVLYIGYDDHVPKDIQQLKDFTVLLGRYEMGYFPKEICQLTNLTDIDWEKNDITELPKEIGQLQKLSRLNLSWNYLRKLPKEIGRLQNLTYLNLYGWRLRKLPKEIWQLQNLKCLNISGHDKLHKLPKGIEQLTNLTHLYLPGNLKKIPLEISQLPKLEYLHICGYKEQTIPQEIHNMEGLFIQKNCLDVIEFETPHYRSSRDYDKFVTIR</sequence>
<evidence type="ECO:0000256" key="2">
    <source>
        <dbReference type="ARBA" id="ARBA00022737"/>
    </source>
</evidence>
<evidence type="ECO:0000259" key="3">
    <source>
        <dbReference type="Pfam" id="PF23598"/>
    </source>
</evidence>
<keyword evidence="5" id="KW-1185">Reference proteome</keyword>
<dbReference type="InterPro" id="IPR003591">
    <property type="entry name" value="Leu-rich_rpt_typical-subtyp"/>
</dbReference>
<dbReference type="InterPro" id="IPR050216">
    <property type="entry name" value="LRR_domain-containing"/>
</dbReference>
<name>A0A5S9F755_UABAM</name>
<dbReference type="KEGG" id="uam:UABAM_05677"/>
<evidence type="ECO:0000256" key="1">
    <source>
        <dbReference type="ARBA" id="ARBA00022614"/>
    </source>
</evidence>
<dbReference type="OrthoDB" id="255109at2"/>
<dbReference type="SUPFAM" id="SSF52047">
    <property type="entry name" value="RNI-like"/>
    <property type="match status" value="1"/>
</dbReference>
<dbReference type="AlphaFoldDB" id="A0A5S9F755"/>
<keyword evidence="2" id="KW-0677">Repeat</keyword>
<dbReference type="Proteomes" id="UP000326354">
    <property type="component" value="Chromosome"/>
</dbReference>
<gene>
    <name evidence="4" type="ORF">UABAM_05677</name>
</gene>
<dbReference type="Pfam" id="PF23598">
    <property type="entry name" value="LRR_14"/>
    <property type="match status" value="1"/>
</dbReference>
<dbReference type="RefSeq" id="WP_151971299.1">
    <property type="nucleotide sequence ID" value="NZ_AP019860.1"/>
</dbReference>
<dbReference type="InterPro" id="IPR032675">
    <property type="entry name" value="LRR_dom_sf"/>
</dbReference>
<dbReference type="EMBL" id="AP019860">
    <property type="protein sequence ID" value="BBM87274.1"/>
    <property type="molecule type" value="Genomic_DNA"/>
</dbReference>
<dbReference type="Gene3D" id="3.80.10.10">
    <property type="entry name" value="Ribonuclease Inhibitor"/>
    <property type="match status" value="1"/>
</dbReference>